<evidence type="ECO:0000256" key="1">
    <source>
        <dbReference type="RuleBase" id="RU003682"/>
    </source>
</evidence>
<keyword evidence="1" id="KW-0560">Oxidoreductase</keyword>
<dbReference type="AlphaFoldDB" id="A0AAD9FSU5"/>
<evidence type="ECO:0000313" key="5">
    <source>
        <dbReference type="Proteomes" id="UP001182556"/>
    </source>
</evidence>
<evidence type="ECO:0000313" key="4">
    <source>
        <dbReference type="EMBL" id="KAK1925422.1"/>
    </source>
</evidence>
<evidence type="ECO:0000256" key="2">
    <source>
        <dbReference type="SAM" id="MobiDB-lite"/>
    </source>
</evidence>
<feature type="domain" description="Fe2OG dioxygenase" evidence="3">
    <location>
        <begin position="204"/>
        <end position="305"/>
    </location>
</feature>
<dbReference type="PROSITE" id="PS51471">
    <property type="entry name" value="FE2OG_OXY"/>
    <property type="match status" value="1"/>
</dbReference>
<dbReference type="GO" id="GO:0016491">
    <property type="term" value="F:oxidoreductase activity"/>
    <property type="evidence" value="ECO:0007669"/>
    <property type="project" value="UniProtKB-KW"/>
</dbReference>
<dbReference type="Proteomes" id="UP001182556">
    <property type="component" value="Unassembled WGS sequence"/>
</dbReference>
<dbReference type="InterPro" id="IPR044861">
    <property type="entry name" value="IPNS-like_FE2OG_OXY"/>
</dbReference>
<feature type="region of interest" description="Disordered" evidence="2">
    <location>
        <begin position="127"/>
        <end position="148"/>
    </location>
</feature>
<name>A0AAD9FSU5_PAPLA</name>
<organism evidence="4 5">
    <name type="scientific">Papiliotrema laurentii</name>
    <name type="common">Cryptococcus laurentii</name>
    <dbReference type="NCBI Taxonomy" id="5418"/>
    <lineage>
        <taxon>Eukaryota</taxon>
        <taxon>Fungi</taxon>
        <taxon>Dikarya</taxon>
        <taxon>Basidiomycota</taxon>
        <taxon>Agaricomycotina</taxon>
        <taxon>Tremellomycetes</taxon>
        <taxon>Tremellales</taxon>
        <taxon>Rhynchogastremaceae</taxon>
        <taxon>Papiliotrema</taxon>
    </lineage>
</organism>
<keyword evidence="5" id="KW-1185">Reference proteome</keyword>
<proteinExistence type="inferred from homology"/>
<evidence type="ECO:0000259" key="3">
    <source>
        <dbReference type="PROSITE" id="PS51471"/>
    </source>
</evidence>
<dbReference type="Gene3D" id="2.60.120.330">
    <property type="entry name" value="B-lactam Antibiotic, Isopenicillin N Synthase, Chain"/>
    <property type="match status" value="1"/>
</dbReference>
<dbReference type="Pfam" id="PF14226">
    <property type="entry name" value="DIOX_N"/>
    <property type="match status" value="1"/>
</dbReference>
<accession>A0AAD9FSU5</accession>
<reference evidence="4" key="1">
    <citation type="submission" date="2023-02" db="EMBL/GenBank/DDBJ databases">
        <title>Identification and recombinant expression of a fungal hydrolase from Papiliotrema laurentii that hydrolyzes apple cutin and clears colloidal polyester polyurethane.</title>
        <authorList>
            <consortium name="DOE Joint Genome Institute"/>
            <person name="Roman V.A."/>
            <person name="Bojanowski C."/>
            <person name="Crable B.R."/>
            <person name="Wagner D.N."/>
            <person name="Hung C.S."/>
            <person name="Nadeau L.J."/>
            <person name="Schratz L."/>
            <person name="Haridas S."/>
            <person name="Pangilinan J."/>
            <person name="Lipzen A."/>
            <person name="Na H."/>
            <person name="Yan M."/>
            <person name="Ng V."/>
            <person name="Grigoriev I.V."/>
            <person name="Spatafora J.W."/>
            <person name="Barlow D."/>
            <person name="Biffinger J."/>
            <person name="Kelley-Loughnane N."/>
            <person name="Varaljay V.A."/>
            <person name="Crookes-Goodson W.J."/>
        </authorList>
    </citation>
    <scope>NUCLEOTIDE SEQUENCE</scope>
    <source>
        <strain evidence="4">5307AH</strain>
    </source>
</reference>
<dbReference type="GO" id="GO:0046872">
    <property type="term" value="F:metal ion binding"/>
    <property type="evidence" value="ECO:0007669"/>
    <property type="project" value="UniProtKB-KW"/>
</dbReference>
<comment type="similarity">
    <text evidence="1">Belongs to the iron/ascorbate-dependent oxidoreductase family.</text>
</comment>
<keyword evidence="1" id="KW-0408">Iron</keyword>
<dbReference type="InterPro" id="IPR005123">
    <property type="entry name" value="Oxoglu/Fe-dep_dioxygenase_dom"/>
</dbReference>
<dbReference type="PRINTS" id="PR00682">
    <property type="entry name" value="IPNSYNTHASE"/>
</dbReference>
<dbReference type="PANTHER" id="PTHR47990">
    <property type="entry name" value="2-OXOGLUTARATE (2OG) AND FE(II)-DEPENDENT OXYGENASE SUPERFAMILY PROTEIN-RELATED"/>
    <property type="match status" value="1"/>
</dbReference>
<protein>
    <recommendedName>
        <fullName evidence="3">Fe2OG dioxygenase domain-containing protein</fullName>
    </recommendedName>
</protein>
<dbReference type="InterPro" id="IPR027443">
    <property type="entry name" value="IPNS-like_sf"/>
</dbReference>
<dbReference type="InterPro" id="IPR026992">
    <property type="entry name" value="DIOX_N"/>
</dbReference>
<comment type="caution">
    <text evidence="4">The sequence shown here is derived from an EMBL/GenBank/DDBJ whole genome shotgun (WGS) entry which is preliminary data.</text>
</comment>
<dbReference type="Pfam" id="PF03171">
    <property type="entry name" value="2OG-FeII_Oxy"/>
    <property type="match status" value="1"/>
</dbReference>
<gene>
    <name evidence="4" type="ORF">DB88DRAFT_193700</name>
</gene>
<dbReference type="EMBL" id="JAODAN010000003">
    <property type="protein sequence ID" value="KAK1925422.1"/>
    <property type="molecule type" value="Genomic_DNA"/>
</dbReference>
<dbReference type="SUPFAM" id="SSF51197">
    <property type="entry name" value="Clavaminate synthase-like"/>
    <property type="match status" value="1"/>
</dbReference>
<sequence length="350" mass="38850">MSQLIDLASKLLDEDFNNLPVIDLTYAASPDRAQREAVAAEIRSACLNAGFFFVKNHSVPRQVVDNAFAAAAAFFAQSPGVKESVDISKSDNFRGYMKLLSENNDPTKQGEMHESWNIGLDPSIDTSKSTSDFAPQDQPRKEGSLVHSDNLWPETSTWSGAEDFKRANLEYYSAILALGQSLFPLFALALDLPETFFDDKTRHPAAIMRMLKYPGIPPDQVKDENPGIGAHTDFECFTILAQGGPGLQVQNRSGEWIDAPVIPDTFVINIGDQFARWTNDIFVSTPHRVLPPRETRYSIPFFFGCDHDVPLIPPSTCVSDARPNKYQVMTAGAYVHKRLSETYAASQKKP</sequence>
<keyword evidence="1" id="KW-0479">Metal-binding</keyword>
<dbReference type="InterPro" id="IPR050231">
    <property type="entry name" value="Iron_ascorbate_oxido_reductase"/>
</dbReference>